<keyword evidence="2" id="KW-0812">Transmembrane</keyword>
<evidence type="ECO:0000256" key="1">
    <source>
        <dbReference type="SAM" id="MobiDB-lite"/>
    </source>
</evidence>
<proteinExistence type="predicted"/>
<feature type="compositionally biased region" description="Polar residues" evidence="1">
    <location>
        <begin position="417"/>
        <end position="434"/>
    </location>
</feature>
<dbReference type="PANTHER" id="PTHR13219">
    <property type="entry name" value="TRANSMEMBRANE PROTEIN 94"/>
    <property type="match status" value="1"/>
</dbReference>
<evidence type="ECO:0000313" key="4">
    <source>
        <dbReference type="Proteomes" id="UP000275846"/>
    </source>
</evidence>
<keyword evidence="4" id="KW-1185">Reference proteome</keyword>
<dbReference type="AlphaFoldDB" id="A0A183TI39"/>
<accession>A0A183TI39</accession>
<protein>
    <submittedName>
        <fullName evidence="5">TIR domain-containing protein</fullName>
    </submittedName>
</protein>
<feature type="transmembrane region" description="Helical" evidence="2">
    <location>
        <begin position="525"/>
        <end position="551"/>
    </location>
</feature>
<sequence>MLSLQYQAVPGVLEMIRKLNQACIRFVHFSQENQLRSRVFAERLGLEADWNCHISLASEPRYQRKPRSVYQIADLAHGETLQDGELTVENPKMSVILEGAPIEIHLSRPSDSPGATSVDDHVSPASKSTSSNSSLSSADATTITAAAAAAMSTSTISSSSSADEVPCPPTDTSAYNYVFSNKPAGRESCLGCDRLEEPSYEESQVRVGYQLEAAPGAFTTCSRQIERSNAIYVMLPLTNAPYTPVSNEVVRTHCDDIARISPAIQERRLRLFERVLHRPSQELSSTVLDRRCCSTAGVGEESRLPCGIKNIRWHLKNVDNVPLKVSLFTECTPPAVSEMIDIMQEYGETVCVVGSCLSMANIELFFRGDTSIAFFPVLPLVCGHDPWTAQNGRLTSTSGPVTSSQTDEMGNCEGDTGQFSSLAASTAGSDSSQPLMRRWRRPRQRKFGSILPPARDSFDLEELRSSKQQSEPNQCPLGGNQCPPSKLLDVAGQLIALGAPLVGRLDGTQFDLLQLITEAHASVNNIYLCLTFAITASATTGMFYLLCFSVWPSMPFFMLDSVVSPVSAALDSRAVLAQPSTSLLERFAWLPPVFVGSVWPLAYVPASSSKPLLTQQPVNWNELLPYSAAAVSYADQVYWLTLLVIPILSASLFGRTVDHRAPLRQPPFKKSVMLSSERCCRFALVTALRFLPSVLVCVLSGLVHLLLLCPSVGTNYACLSASVLPPTEVSPTTAWVASNATENFLSEYVRLLPSVLLVESIVFYQFVLSLGACVYLLPNILTNHI</sequence>
<feature type="region of interest" description="Disordered" evidence="1">
    <location>
        <begin position="106"/>
        <end position="138"/>
    </location>
</feature>
<gene>
    <name evidence="3" type="ORF">SSLN_LOCUS16137</name>
</gene>
<dbReference type="Proteomes" id="UP000275846">
    <property type="component" value="Unassembled WGS sequence"/>
</dbReference>
<keyword evidence="2" id="KW-1133">Transmembrane helix</keyword>
<feature type="compositionally biased region" description="Low complexity" evidence="1">
    <location>
        <begin position="123"/>
        <end position="138"/>
    </location>
</feature>
<evidence type="ECO:0000313" key="3">
    <source>
        <dbReference type="EMBL" id="VDM02523.1"/>
    </source>
</evidence>
<keyword evidence="2" id="KW-0472">Membrane</keyword>
<feature type="region of interest" description="Disordered" evidence="1">
    <location>
        <begin position="392"/>
        <end position="435"/>
    </location>
</feature>
<organism evidence="5">
    <name type="scientific">Schistocephalus solidus</name>
    <name type="common">Tapeworm</name>
    <dbReference type="NCBI Taxonomy" id="70667"/>
    <lineage>
        <taxon>Eukaryota</taxon>
        <taxon>Metazoa</taxon>
        <taxon>Spiralia</taxon>
        <taxon>Lophotrochozoa</taxon>
        <taxon>Platyhelminthes</taxon>
        <taxon>Cestoda</taxon>
        <taxon>Eucestoda</taxon>
        <taxon>Diphyllobothriidea</taxon>
        <taxon>Diphyllobothriidae</taxon>
        <taxon>Schistocephalus</taxon>
    </lineage>
</organism>
<dbReference type="InterPro" id="IPR039720">
    <property type="entry name" value="TMEM94"/>
</dbReference>
<feature type="transmembrane region" description="Helical" evidence="2">
    <location>
        <begin position="761"/>
        <end position="781"/>
    </location>
</feature>
<reference evidence="5" key="1">
    <citation type="submission" date="2016-06" db="UniProtKB">
        <authorList>
            <consortium name="WormBaseParasite"/>
        </authorList>
    </citation>
    <scope>IDENTIFICATION</scope>
</reference>
<dbReference type="OrthoDB" id="5568754at2759"/>
<evidence type="ECO:0000313" key="5">
    <source>
        <dbReference type="WBParaSite" id="SSLN_0001674601-mRNA-1"/>
    </source>
</evidence>
<evidence type="ECO:0000256" key="2">
    <source>
        <dbReference type="SAM" id="Phobius"/>
    </source>
</evidence>
<reference evidence="3 4" key="2">
    <citation type="submission" date="2018-11" db="EMBL/GenBank/DDBJ databases">
        <authorList>
            <consortium name="Pathogen Informatics"/>
        </authorList>
    </citation>
    <scope>NUCLEOTIDE SEQUENCE [LARGE SCALE GENOMIC DNA]</scope>
    <source>
        <strain evidence="3 4">NST_G2</strain>
    </source>
</reference>
<dbReference type="EMBL" id="UYSU01040712">
    <property type="protein sequence ID" value="VDM02523.1"/>
    <property type="molecule type" value="Genomic_DNA"/>
</dbReference>
<dbReference type="WBParaSite" id="SSLN_0001674601-mRNA-1">
    <property type="protein sequence ID" value="SSLN_0001674601-mRNA-1"/>
    <property type="gene ID" value="SSLN_0001674601"/>
</dbReference>
<name>A0A183TI39_SCHSO</name>
<dbReference type="PANTHER" id="PTHR13219:SF6">
    <property type="entry name" value="TRANSMEMBRANE PROTEIN 94"/>
    <property type="match status" value="1"/>
</dbReference>
<feature type="compositionally biased region" description="Polar residues" evidence="1">
    <location>
        <begin position="392"/>
        <end position="408"/>
    </location>
</feature>
<feature type="transmembrane region" description="Helical" evidence="2">
    <location>
        <begin position="679"/>
        <end position="707"/>
    </location>
</feature>